<evidence type="ECO:0000256" key="2">
    <source>
        <dbReference type="ARBA" id="ARBA00023239"/>
    </source>
</evidence>
<comment type="pathway">
    <text evidence="3">Cofactor biosynthesis; coenzyme A biosynthesis.</text>
</comment>
<feature type="binding site" evidence="3">
    <location>
        <position position="324"/>
    </location>
    <ligand>
        <name>CTP</name>
        <dbReference type="ChEBI" id="CHEBI:37563"/>
    </ligand>
</feature>
<comment type="catalytic activity">
    <reaction evidence="3">
        <text>(R)-4'-phosphopantothenate + L-cysteine + CTP = N-[(R)-4-phosphopantothenoyl]-L-cysteine + CMP + diphosphate + H(+)</text>
        <dbReference type="Rhea" id="RHEA:19397"/>
        <dbReference type="ChEBI" id="CHEBI:10986"/>
        <dbReference type="ChEBI" id="CHEBI:15378"/>
        <dbReference type="ChEBI" id="CHEBI:33019"/>
        <dbReference type="ChEBI" id="CHEBI:35235"/>
        <dbReference type="ChEBI" id="CHEBI:37563"/>
        <dbReference type="ChEBI" id="CHEBI:59458"/>
        <dbReference type="ChEBI" id="CHEBI:60377"/>
        <dbReference type="EC" id="6.3.2.5"/>
    </reaction>
</comment>
<feature type="binding site" evidence="3">
    <location>
        <position position="282"/>
    </location>
    <ligand>
        <name>CTP</name>
        <dbReference type="ChEBI" id="CHEBI:37563"/>
    </ligand>
</feature>
<keyword evidence="3" id="KW-0460">Magnesium</keyword>
<keyword evidence="3" id="KW-0288">FMN</keyword>
<keyword evidence="7" id="KW-1185">Reference proteome</keyword>
<evidence type="ECO:0000259" key="4">
    <source>
        <dbReference type="Pfam" id="PF02441"/>
    </source>
</evidence>
<dbReference type="InterPro" id="IPR003382">
    <property type="entry name" value="Flavoprotein"/>
</dbReference>
<dbReference type="GO" id="GO:0004632">
    <property type="term" value="F:phosphopantothenate--cysteine ligase activity"/>
    <property type="evidence" value="ECO:0007669"/>
    <property type="project" value="UniProtKB-UniRule"/>
</dbReference>
<dbReference type="EC" id="4.1.1.36" evidence="3"/>
<dbReference type="GO" id="GO:0015937">
    <property type="term" value="P:coenzyme A biosynthetic process"/>
    <property type="evidence" value="ECO:0007669"/>
    <property type="project" value="UniProtKB-UniRule"/>
</dbReference>
<comment type="cofactor">
    <cofactor evidence="3">
        <name>FMN</name>
        <dbReference type="ChEBI" id="CHEBI:58210"/>
    </cofactor>
    <text evidence="3">Binds 1 FMN per subunit.</text>
</comment>
<organism evidence="6 7">
    <name type="scientific">Halorutilus salinus</name>
    <dbReference type="NCBI Taxonomy" id="2487751"/>
    <lineage>
        <taxon>Archaea</taxon>
        <taxon>Methanobacteriati</taxon>
        <taxon>Methanobacteriota</taxon>
        <taxon>Stenosarchaea group</taxon>
        <taxon>Halobacteria</taxon>
        <taxon>Halorutilales</taxon>
        <taxon>Halorutilaceae</taxon>
        <taxon>Halorutilus</taxon>
    </lineage>
</organism>
<dbReference type="GO" id="GO:0071513">
    <property type="term" value="C:phosphopantothenoylcysteine decarboxylase complex"/>
    <property type="evidence" value="ECO:0007669"/>
    <property type="project" value="TreeGrafter"/>
</dbReference>
<feature type="binding site" evidence="3">
    <location>
        <position position="291"/>
    </location>
    <ligand>
        <name>CTP</name>
        <dbReference type="ChEBI" id="CHEBI:37563"/>
    </ligand>
</feature>
<dbReference type="NCBIfam" id="TIGR00521">
    <property type="entry name" value="coaBC_dfp"/>
    <property type="match status" value="1"/>
</dbReference>
<comment type="function">
    <text evidence="3">Catalyzes two sequential steps in the biosynthesis of coenzyme A. In the first step cysteine is conjugated to 4'-phosphopantothenate to form 4-phosphopantothenoylcysteine. In the second step the latter compound is decarboxylated to form 4'-phosphopantotheine.</text>
</comment>
<dbReference type="GO" id="GO:0046872">
    <property type="term" value="F:metal ion binding"/>
    <property type="evidence" value="ECO:0007669"/>
    <property type="project" value="UniProtKB-KW"/>
</dbReference>
<dbReference type="Pfam" id="PF04127">
    <property type="entry name" value="DFP"/>
    <property type="match status" value="1"/>
</dbReference>
<comment type="similarity">
    <text evidence="3">In the C-terminal section; belongs to the PPC synthetase family.</text>
</comment>
<comment type="cofactor">
    <cofactor evidence="3">
        <name>Mg(2+)</name>
        <dbReference type="ChEBI" id="CHEBI:18420"/>
    </cofactor>
</comment>
<dbReference type="Gene3D" id="3.40.50.1950">
    <property type="entry name" value="Flavin prenyltransferase-like"/>
    <property type="match status" value="1"/>
</dbReference>
<evidence type="ECO:0000256" key="3">
    <source>
        <dbReference type="HAMAP-Rule" id="MF_02225"/>
    </source>
</evidence>
<keyword evidence="3" id="KW-0511">Multifunctional enzyme</keyword>
<name>A0A9Q4GG43_9EURY</name>
<sequence>MGLEGKTVAVGVTGSIAAVECVKIIHELRRRGAEVHAVTTDAARSIVHEWALEFASGNDVVTRITGDVEHVRFCGGVESEFEEFRSGAEADLFLIAPATANTVGKIASGIDDTPVTTFATTALGSGVPVALAPAMHEPMYDHPGVAENLRKLRDWDVNLIPPKIEEDKAKLAGKEDIATECERMLSEGPLAGKRVVVTSGRTEEAVDPVRVLTTRSSGKTGRAIAKEAYVRGADVTIVHNHDGEVRYADERRVESAGDMIDAALDEVRDGCDIFVSAAAISDYTVDAADAKIESGQDLVLEMEKVPKLIDKVREEVPDAFIIGFKAETDLDRDTLAEEARTVMERAGLDLIVANDASVMGDDETTVEILTDEEGETAEGDKRDVAGRILDAVEQRL</sequence>
<dbReference type="GO" id="GO:0010181">
    <property type="term" value="F:FMN binding"/>
    <property type="evidence" value="ECO:0007669"/>
    <property type="project" value="UniProtKB-UniRule"/>
</dbReference>
<dbReference type="RefSeq" id="WP_266086619.1">
    <property type="nucleotide sequence ID" value="NZ_RKLV01000004.1"/>
</dbReference>
<keyword evidence="2 3" id="KW-0456">Lyase</keyword>
<dbReference type="InterPro" id="IPR036551">
    <property type="entry name" value="Flavin_trans-like"/>
</dbReference>
<evidence type="ECO:0000313" key="6">
    <source>
        <dbReference type="EMBL" id="MCX2818779.1"/>
    </source>
</evidence>
<comment type="catalytic activity">
    <reaction evidence="3">
        <text>N-[(R)-4-phosphopantothenoyl]-L-cysteine + H(+) = (R)-4'-phosphopantetheine + CO2</text>
        <dbReference type="Rhea" id="RHEA:16793"/>
        <dbReference type="ChEBI" id="CHEBI:15378"/>
        <dbReference type="ChEBI" id="CHEBI:16526"/>
        <dbReference type="ChEBI" id="CHEBI:59458"/>
        <dbReference type="ChEBI" id="CHEBI:61723"/>
        <dbReference type="EC" id="4.1.1.36"/>
    </reaction>
</comment>
<comment type="similarity">
    <text evidence="3">In the N-terminal section; belongs to the HFCD (homo-oligomeric flavin containing Cys decarboxylase) superfamily.</text>
</comment>
<feature type="domain" description="DNA/pantothenate metabolism flavoprotein C-terminal" evidence="5">
    <location>
        <begin position="190"/>
        <end position="394"/>
    </location>
</feature>
<comment type="caution">
    <text evidence="6">The sequence shown here is derived from an EMBL/GenBank/DDBJ whole genome shotgun (WGS) entry which is preliminary data.</text>
</comment>
<gene>
    <name evidence="3 6" type="primary">coaBC</name>
    <name evidence="6" type="ORF">EGH25_05365</name>
</gene>
<feature type="region of interest" description="Phosphopantothenoylcysteine decarboxylase" evidence="3">
    <location>
        <begin position="1"/>
        <end position="194"/>
    </location>
</feature>
<dbReference type="PANTHER" id="PTHR14359">
    <property type="entry name" value="HOMO-OLIGOMERIC FLAVIN CONTAINING CYS DECARBOXYLASE FAMILY"/>
    <property type="match status" value="1"/>
</dbReference>
<dbReference type="InterPro" id="IPR035929">
    <property type="entry name" value="CoaB-like_sf"/>
</dbReference>
<dbReference type="InterPro" id="IPR005252">
    <property type="entry name" value="CoaBC"/>
</dbReference>
<feature type="domain" description="Flavoprotein" evidence="4">
    <location>
        <begin position="6"/>
        <end position="175"/>
    </location>
</feature>
<reference evidence="6" key="1">
    <citation type="submission" date="2022-09" db="EMBL/GenBank/DDBJ databases">
        <title>Haloadaptaus new haloarchaeum isolated from saline soil.</title>
        <authorList>
            <person name="Duran-Viseras A."/>
            <person name="Sanchez-Porro C."/>
            <person name="Ventosa A."/>
        </authorList>
    </citation>
    <scope>NUCLEOTIDE SEQUENCE</scope>
    <source>
        <strain evidence="6">F3-133</strain>
    </source>
</reference>
<dbReference type="GO" id="GO:0015941">
    <property type="term" value="P:pantothenate catabolic process"/>
    <property type="evidence" value="ECO:0007669"/>
    <property type="project" value="InterPro"/>
</dbReference>
<keyword evidence="3 6" id="KW-0436">Ligase</keyword>
<evidence type="ECO:0000256" key="1">
    <source>
        <dbReference type="ARBA" id="ARBA00022793"/>
    </source>
</evidence>
<dbReference type="PANTHER" id="PTHR14359:SF6">
    <property type="entry name" value="PHOSPHOPANTOTHENOYLCYSTEINE DECARBOXYLASE"/>
    <property type="match status" value="1"/>
</dbReference>
<keyword evidence="3" id="KW-0285">Flavoprotein</keyword>
<keyword evidence="3" id="KW-0479">Metal-binding</keyword>
<dbReference type="Pfam" id="PF02441">
    <property type="entry name" value="Flavoprotein"/>
    <property type="match status" value="1"/>
</dbReference>
<dbReference type="SUPFAM" id="SSF102645">
    <property type="entry name" value="CoaB-like"/>
    <property type="match status" value="1"/>
</dbReference>
<dbReference type="HAMAP" id="MF_02225">
    <property type="entry name" value="CoaBC"/>
    <property type="match status" value="1"/>
</dbReference>
<accession>A0A9Q4GG43</accession>
<dbReference type="InterPro" id="IPR007085">
    <property type="entry name" value="DNA/pantothenate-metab_flavo_C"/>
</dbReference>
<dbReference type="Proteomes" id="UP001149411">
    <property type="component" value="Unassembled WGS sequence"/>
</dbReference>
<feature type="region of interest" description="Phosphopantothenate--cysteine ligase" evidence="3">
    <location>
        <begin position="195"/>
        <end position="396"/>
    </location>
</feature>
<keyword evidence="1 3" id="KW-0210">Decarboxylase</keyword>
<proteinExistence type="inferred from homology"/>
<comment type="caution">
    <text evidence="3">Lacks conserved residue(s) required for the propagation of feature annotation.</text>
</comment>
<dbReference type="SUPFAM" id="SSF52507">
    <property type="entry name" value="Homo-oligomeric flavin-containing Cys decarboxylases, HFCD"/>
    <property type="match status" value="1"/>
</dbReference>
<dbReference type="GO" id="GO:0004633">
    <property type="term" value="F:phosphopantothenoylcysteine decarboxylase activity"/>
    <property type="evidence" value="ECO:0007669"/>
    <property type="project" value="UniProtKB-UniRule"/>
</dbReference>
<evidence type="ECO:0000259" key="5">
    <source>
        <dbReference type="Pfam" id="PF04127"/>
    </source>
</evidence>
<dbReference type="AlphaFoldDB" id="A0A9Q4GG43"/>
<protein>
    <recommendedName>
        <fullName evidence="3">Coenzyme A biosynthesis bifunctional protein CoaBC</fullName>
    </recommendedName>
    <alternativeName>
        <fullName evidence="3">DNA/pantothenate metabolism flavoprotein</fullName>
    </alternativeName>
    <alternativeName>
        <fullName evidence="3">Phosphopantothenoylcysteine synthetase/decarboxylase</fullName>
        <shortName evidence="3">PPCS-PPCDC</shortName>
    </alternativeName>
    <domain>
        <recommendedName>
            <fullName evidence="3">Phosphopantothenoylcysteine decarboxylase</fullName>
            <shortName evidence="3">PPC decarboxylase</shortName>
            <shortName evidence="3">PPC-DC</shortName>
            <ecNumber evidence="3">4.1.1.36</ecNumber>
        </recommendedName>
        <alternativeName>
            <fullName evidence="3">CoaC</fullName>
        </alternativeName>
    </domain>
    <domain>
        <recommendedName>
            <fullName evidence="3">Phosphopantothenate--cysteine ligase</fullName>
            <ecNumber evidence="3">6.3.2.5</ecNumber>
        </recommendedName>
        <alternativeName>
            <fullName evidence="3">CoaB</fullName>
        </alternativeName>
        <alternativeName>
            <fullName evidence="3">Phosphopantothenoylcysteine synthetase</fullName>
            <shortName evidence="3">PPC synthetase</shortName>
            <shortName evidence="3">PPC-S</shortName>
        </alternativeName>
    </domain>
</protein>
<dbReference type="EMBL" id="RKLV01000004">
    <property type="protein sequence ID" value="MCX2818779.1"/>
    <property type="molecule type" value="Genomic_DNA"/>
</dbReference>
<dbReference type="EC" id="6.3.2.5" evidence="3"/>
<evidence type="ECO:0000313" key="7">
    <source>
        <dbReference type="Proteomes" id="UP001149411"/>
    </source>
</evidence>
<dbReference type="Gene3D" id="3.40.50.10300">
    <property type="entry name" value="CoaB-like"/>
    <property type="match status" value="1"/>
</dbReference>